<evidence type="ECO:0000259" key="7">
    <source>
        <dbReference type="PROSITE" id="PS50893"/>
    </source>
</evidence>
<dbReference type="InterPro" id="IPR017871">
    <property type="entry name" value="ABC_transporter-like_CS"/>
</dbReference>
<dbReference type="PANTHER" id="PTHR43166:SF35">
    <property type="entry name" value="L-CYSTINE IMPORT ATP-BINDING PROTEIN TCYN"/>
    <property type="match status" value="1"/>
</dbReference>
<evidence type="ECO:0000256" key="5">
    <source>
        <dbReference type="ARBA" id="ARBA00022840"/>
    </source>
</evidence>
<dbReference type="InterPro" id="IPR030679">
    <property type="entry name" value="ABC_ATPase_HisP-typ"/>
</dbReference>
<dbReference type="PANTHER" id="PTHR43166">
    <property type="entry name" value="AMINO ACID IMPORT ATP-BINDING PROTEIN"/>
    <property type="match status" value="1"/>
</dbReference>
<dbReference type="SMART" id="SM00382">
    <property type="entry name" value="AAA"/>
    <property type="match status" value="1"/>
</dbReference>
<keyword evidence="3" id="KW-1003">Cell membrane</keyword>
<keyword evidence="6" id="KW-0472">Membrane</keyword>
<organism evidence="8 9">
    <name type="scientific">Paenibacillus konkukensis</name>
    <dbReference type="NCBI Taxonomy" id="2020716"/>
    <lineage>
        <taxon>Bacteria</taxon>
        <taxon>Bacillati</taxon>
        <taxon>Bacillota</taxon>
        <taxon>Bacilli</taxon>
        <taxon>Bacillales</taxon>
        <taxon>Paenibacillaceae</taxon>
        <taxon>Paenibacillus</taxon>
    </lineage>
</organism>
<reference evidence="8" key="1">
    <citation type="submission" date="2018-02" db="EMBL/GenBank/DDBJ databases">
        <authorList>
            <person name="Kim S.-K."/>
            <person name="Jung H.-I."/>
            <person name="Lee S.-W."/>
        </authorList>
    </citation>
    <scope>NUCLEOTIDE SEQUENCE</scope>
    <source>
        <strain evidence="8">SK3146</strain>
    </source>
</reference>
<evidence type="ECO:0000256" key="3">
    <source>
        <dbReference type="ARBA" id="ARBA00022475"/>
    </source>
</evidence>
<comment type="subcellular location">
    <subcellularLocation>
        <location evidence="1">Cell membrane</location>
        <topology evidence="1">Peripheral membrane protein</topology>
    </subcellularLocation>
</comment>
<keyword evidence="4" id="KW-0547">Nucleotide-binding</keyword>
<protein>
    <submittedName>
        <fullName evidence="8">L-cystine import ATP-binding protein TcyC</fullName>
        <ecNumber evidence="8">3.6.3.-</ecNumber>
    </submittedName>
</protein>
<keyword evidence="9" id="KW-1185">Reference proteome</keyword>
<dbReference type="GO" id="GO:0016787">
    <property type="term" value="F:hydrolase activity"/>
    <property type="evidence" value="ECO:0007669"/>
    <property type="project" value="UniProtKB-KW"/>
</dbReference>
<dbReference type="PROSITE" id="PS50893">
    <property type="entry name" value="ABC_TRANSPORTER_2"/>
    <property type="match status" value="1"/>
</dbReference>
<gene>
    <name evidence="8" type="primary">tcyC</name>
    <name evidence="8" type="ORF">SK3146_00055</name>
</gene>
<keyword evidence="8" id="KW-0378">Hydrolase</keyword>
<dbReference type="CDD" id="cd03262">
    <property type="entry name" value="ABC_HisP_GlnQ"/>
    <property type="match status" value="1"/>
</dbReference>
<proteinExistence type="predicted"/>
<dbReference type="SUPFAM" id="SSF52540">
    <property type="entry name" value="P-loop containing nucleoside triphosphate hydrolases"/>
    <property type="match status" value="1"/>
</dbReference>
<dbReference type="Proteomes" id="UP001057134">
    <property type="component" value="Chromosome"/>
</dbReference>
<evidence type="ECO:0000256" key="6">
    <source>
        <dbReference type="ARBA" id="ARBA00023136"/>
    </source>
</evidence>
<accession>A0ABY4RGZ3</accession>
<evidence type="ECO:0000256" key="2">
    <source>
        <dbReference type="ARBA" id="ARBA00022448"/>
    </source>
</evidence>
<dbReference type="InterPro" id="IPR003593">
    <property type="entry name" value="AAA+_ATPase"/>
</dbReference>
<dbReference type="PROSITE" id="PS00211">
    <property type="entry name" value="ABC_TRANSPORTER_1"/>
    <property type="match status" value="1"/>
</dbReference>
<reference evidence="8" key="2">
    <citation type="journal article" date="2021" name="J Anim Sci Technol">
        <title>Complete genome sequence of Paenibacillus konkukensis sp. nov. SK3146 as a potential probiotic strain.</title>
        <authorList>
            <person name="Jung H.I."/>
            <person name="Park S."/>
            <person name="Niu K.M."/>
            <person name="Lee S.W."/>
            <person name="Kothari D."/>
            <person name="Yi K.J."/>
            <person name="Kim S.K."/>
        </authorList>
    </citation>
    <scope>NUCLEOTIDE SEQUENCE</scope>
    <source>
        <strain evidence="8">SK3146</strain>
    </source>
</reference>
<evidence type="ECO:0000256" key="4">
    <source>
        <dbReference type="ARBA" id="ARBA00022741"/>
    </source>
</evidence>
<dbReference type="InterPro" id="IPR050086">
    <property type="entry name" value="MetN_ABC_transporter-like"/>
</dbReference>
<name>A0ABY4RGZ3_9BACL</name>
<dbReference type="RefSeq" id="WP_249863178.1">
    <property type="nucleotide sequence ID" value="NZ_CP027059.1"/>
</dbReference>
<dbReference type="InterPro" id="IPR003439">
    <property type="entry name" value="ABC_transporter-like_ATP-bd"/>
</dbReference>
<sequence>MIEIVNLTKSFGSSEVIRGVDLSVKQGEVLVIIGPSGSGKSTLLRCINVLEIPTGGRLTVGGSSLEFQERRKPKPSQLLEIRRKTGMVFQAYHLFPHRTVLQNVMEGPVTVQKKKKGEARAAAMTLLQKVGLEQKADSYPHSLSGGQQQRVSIARAMAMDPDVLLFDEPTSALDPELVGEVLKVIKQLAVEGMTMVIVTHEMKFAREVADRVILLADGVIVEEGPPEQLFSRPKHERTVQFLSLTYREM</sequence>
<evidence type="ECO:0000256" key="1">
    <source>
        <dbReference type="ARBA" id="ARBA00004202"/>
    </source>
</evidence>
<dbReference type="Pfam" id="PF00005">
    <property type="entry name" value="ABC_tran"/>
    <property type="match status" value="1"/>
</dbReference>
<dbReference type="PIRSF" id="PIRSF039085">
    <property type="entry name" value="ABC_ATPase_HisP"/>
    <property type="match status" value="1"/>
</dbReference>
<dbReference type="EMBL" id="CP027059">
    <property type="protein sequence ID" value="UQZ80899.1"/>
    <property type="molecule type" value="Genomic_DNA"/>
</dbReference>
<evidence type="ECO:0000313" key="8">
    <source>
        <dbReference type="EMBL" id="UQZ80899.1"/>
    </source>
</evidence>
<keyword evidence="5 8" id="KW-0067">ATP-binding</keyword>
<dbReference type="InterPro" id="IPR027417">
    <property type="entry name" value="P-loop_NTPase"/>
</dbReference>
<dbReference type="Gene3D" id="3.40.50.300">
    <property type="entry name" value="P-loop containing nucleotide triphosphate hydrolases"/>
    <property type="match status" value="1"/>
</dbReference>
<dbReference type="EC" id="3.6.3.-" evidence="8"/>
<evidence type="ECO:0000313" key="9">
    <source>
        <dbReference type="Proteomes" id="UP001057134"/>
    </source>
</evidence>
<keyword evidence="2" id="KW-0813">Transport</keyword>
<dbReference type="GO" id="GO:0005524">
    <property type="term" value="F:ATP binding"/>
    <property type="evidence" value="ECO:0007669"/>
    <property type="project" value="UniProtKB-KW"/>
</dbReference>
<feature type="domain" description="ABC transporter" evidence="7">
    <location>
        <begin position="2"/>
        <end position="242"/>
    </location>
</feature>